<dbReference type="Pfam" id="PF18710">
    <property type="entry name" value="ComR_TPR"/>
    <property type="match status" value="1"/>
</dbReference>
<dbReference type="InterPro" id="IPR010982">
    <property type="entry name" value="Lambda_DNA-bd_dom_sf"/>
</dbReference>
<dbReference type="PROSITE" id="PS50943">
    <property type="entry name" value="HTH_CROC1"/>
    <property type="match status" value="1"/>
</dbReference>
<dbReference type="AlphaFoldDB" id="G5KFI5"/>
<accession>G5KFI5</accession>
<dbReference type="Proteomes" id="UP000005388">
    <property type="component" value="Unassembled WGS sequence"/>
</dbReference>
<dbReference type="SMART" id="SM00530">
    <property type="entry name" value="HTH_XRE"/>
    <property type="match status" value="1"/>
</dbReference>
<proteinExistence type="predicted"/>
<feature type="domain" description="HTH cro/C1-type" evidence="1">
    <location>
        <begin position="9"/>
        <end position="64"/>
    </location>
</feature>
<dbReference type="InterPro" id="IPR001387">
    <property type="entry name" value="Cro/C1-type_HTH"/>
</dbReference>
<dbReference type="InterPro" id="IPR040799">
    <property type="entry name" value="ComR_TPR"/>
</dbReference>
<evidence type="ECO:0000313" key="3">
    <source>
        <dbReference type="Proteomes" id="UP000005388"/>
    </source>
</evidence>
<dbReference type="SUPFAM" id="SSF47413">
    <property type="entry name" value="lambda repressor-like DNA-binding domains"/>
    <property type="match status" value="1"/>
</dbReference>
<organism evidence="2 3">
    <name type="scientific">Streptococcus urinalis 2285-97</name>
    <dbReference type="NCBI Taxonomy" id="764291"/>
    <lineage>
        <taxon>Bacteria</taxon>
        <taxon>Bacillati</taxon>
        <taxon>Bacillota</taxon>
        <taxon>Bacilli</taxon>
        <taxon>Lactobacillales</taxon>
        <taxon>Streptococcaceae</taxon>
        <taxon>Streptococcus</taxon>
    </lineage>
</organism>
<dbReference type="STRING" id="764291.STRUR_2252"/>
<reference evidence="2 3" key="1">
    <citation type="journal article" date="2014" name="Int. J. Syst. Evol. Microbiol.">
        <title>Phylogenomics and the dynamic genome evolution of the genus Streptococcus.</title>
        <authorList>
            <consortium name="The Broad Institute Genome Sequencing Platform"/>
            <person name="Richards V.P."/>
            <person name="Palmer S.R."/>
            <person name="Pavinski Bitar P.D."/>
            <person name="Qin X."/>
            <person name="Weinstock G.M."/>
            <person name="Highlander S.K."/>
            <person name="Town C.D."/>
            <person name="Burne R.A."/>
            <person name="Stanhope M.J."/>
        </authorList>
    </citation>
    <scope>NUCLEOTIDE SEQUENCE [LARGE SCALE GENOMIC DNA]</scope>
    <source>
        <strain evidence="2 3">2285-97</strain>
    </source>
</reference>
<dbReference type="Pfam" id="PF12844">
    <property type="entry name" value="HTH_19"/>
    <property type="match status" value="1"/>
</dbReference>
<gene>
    <name evidence="2" type="ORF">STRUR_2252</name>
</gene>
<comment type="caution">
    <text evidence="2">The sequence shown here is derived from an EMBL/GenBank/DDBJ whole genome shotgun (WGS) entry which is preliminary data.</text>
</comment>
<evidence type="ECO:0000313" key="2">
    <source>
        <dbReference type="EMBL" id="EHJ55975.1"/>
    </source>
</evidence>
<protein>
    <submittedName>
        <fullName evidence="2">DNA-binding helix-turn-helix protein</fullName>
    </submittedName>
</protein>
<keyword evidence="2" id="KW-0238">DNA-binding</keyword>
<dbReference type="eggNOG" id="COG1396">
    <property type="taxonomic scope" value="Bacteria"/>
</dbReference>
<dbReference type="CDD" id="cd00093">
    <property type="entry name" value="HTH_XRE"/>
    <property type="match status" value="1"/>
</dbReference>
<dbReference type="EMBL" id="AEUZ02000001">
    <property type="protein sequence ID" value="EHJ55975.1"/>
    <property type="molecule type" value="Genomic_DNA"/>
</dbReference>
<dbReference type="GO" id="GO:0003677">
    <property type="term" value="F:DNA binding"/>
    <property type="evidence" value="ECO:0007669"/>
    <property type="project" value="UniProtKB-KW"/>
</dbReference>
<sequence length="240" mass="27984">MLEGFGEKVKGLRAENNITREELCGNEAELSIRQLARIESGKSIPNLSSVNYIAKQLGVSIGSLTDGQNIELPKRYKELKYLILRTPVFTDVSKINLREQQLDEIYEIYYDELPEIEKLAIDCIQATLDTSLTKDVNFGIGILNDYLIQTKKKKKYQINDLILINLYLACLDITKKKGNLYDSHFYKTIFEIIQQNVQNYHIEEKFIVQQILIQYFLLSLYYEEFDYLCDIVKLTKQILD</sequence>
<name>G5KFI5_9STRE</name>
<evidence type="ECO:0000259" key="1">
    <source>
        <dbReference type="PROSITE" id="PS50943"/>
    </source>
</evidence>
<keyword evidence="3" id="KW-1185">Reference proteome</keyword>
<dbReference type="Gene3D" id="1.10.260.40">
    <property type="entry name" value="lambda repressor-like DNA-binding domains"/>
    <property type="match status" value="1"/>
</dbReference>